<feature type="compositionally biased region" description="Low complexity" evidence="1">
    <location>
        <begin position="1159"/>
        <end position="1208"/>
    </location>
</feature>
<gene>
    <name evidence="3" type="ORF">M441DRAFT_177800</name>
</gene>
<accession>A0A2T3YU56</accession>
<proteinExistence type="predicted"/>
<feature type="region of interest" description="Disordered" evidence="1">
    <location>
        <begin position="175"/>
        <end position="199"/>
    </location>
</feature>
<evidence type="ECO:0000313" key="3">
    <source>
        <dbReference type="EMBL" id="PTB36110.1"/>
    </source>
</evidence>
<dbReference type="Pfam" id="PF22974">
    <property type="entry name" value="DUF7029"/>
    <property type="match status" value="1"/>
</dbReference>
<dbReference type="STRING" id="1042311.A0A2T3YU56"/>
<dbReference type="InterPro" id="IPR045255">
    <property type="entry name" value="RanBP1-like"/>
</dbReference>
<feature type="compositionally biased region" description="Low complexity" evidence="1">
    <location>
        <begin position="217"/>
        <end position="372"/>
    </location>
</feature>
<dbReference type="PANTHER" id="PTHR23138">
    <property type="entry name" value="RAN BINDING PROTEIN"/>
    <property type="match status" value="1"/>
</dbReference>
<dbReference type="Proteomes" id="UP000240493">
    <property type="component" value="Unassembled WGS sequence"/>
</dbReference>
<evidence type="ECO:0000256" key="1">
    <source>
        <dbReference type="SAM" id="MobiDB-lite"/>
    </source>
</evidence>
<feature type="domain" description="DUF7029" evidence="2">
    <location>
        <begin position="420"/>
        <end position="518"/>
    </location>
</feature>
<evidence type="ECO:0000313" key="4">
    <source>
        <dbReference type="Proteomes" id="UP000240493"/>
    </source>
</evidence>
<sequence>MDGSDQLEQADGKKYTVECGTDRPHGDIKSVPTLDFPNCIKLCDETSGCIAASWRFGDCYLKKSLKPAISNSWVDTAVLSSLLNAPALCPSQNGKQITEASGRSFTVACNTDRAKGDMASKPLANFNDCISWCDETSGCIAAAYRDGHCWLKRELTTSSTRTNCQIAVLSSKLPHTSTHTTSTTTKSTLKSTSKSWSTSTKSTTTTIKASTSTTIKSSSSAVSSSPSSSAATSMSSSVPSTTATTAPTTGASSASSTSTSEIILSSTSATTATPSTSTSEVILSSASPTTAASPTTSTSQITLSSTSDSSSASTAATTNAASGASTSASVSDTSAQTAAQTTQSASISTPPGTLQTPTGPITLDAQPTATLTPLPPPNVNLAGTDAVTPQAISNLWFGSSSAASNASNAVNSPTVRVNITFEYPSIVLDNSINVINIQCGSGSLSADFNSTQVYNAAKAAWTAAEGNATSLIIITAASGCSSDGNYIYFVASNFAFNDKTHSVSCSGSIETVSDIAQEVGMDFGSIEYSAPASGSNSDPEATYGCTAPGSSQVDGLPAIYCGPDFDQRLDDKLGYYSGSDEDFNATLAALAPGVPANSPSRRGLIERRCFLGLCHVVQAVEHVVSTVYHAVATVVTNVAHNIVNNVETAAEKLASEAEQTIGNLASDVLSFVENLASAVVGLATFLVTGDYSNSFDFPLHLGPPPLSLDESPWGDGFKFYDWTPDKGEWYDAQADAIDKMKSVVLGDADPEPGIELWCVNCGVQGDLKVTGSISYSLANGLTKGQVSMNGNIYAGLFLGMNAFAEWDPTDEYDFLTMGLPGFEIPHIIIVGPSLSLGVSIDLDISAVGQYLVGAGLTWPSLSATLDFVHHGGSSQSGWTPIVNDTVQADGSLTVNSTLGLPITLGFGIDVLDGKYKKEIKLVDTPGVRGSLEYDFTNELTNGSFNSAPADGCYGIEWSIGLVNTVVLDLSDIDQGTYTLDEWDGPLFASGCIGESLTIAAPTTTVTAQPGGTTSVAPPQTYPDCATFTCPNNDSGYCTSNGETFQLNCEVDYETPQLANLCVTSLGDCVNACSSTYGSSCIGVSFFSWGIQDCIDQENNPWEEDEFDFANCFPFAVASGAVSGEQANSGWSLLKASPPTRKRSHFDLLGRVPTLTTSTFTTGTSTSTVGTSTSTAGTTSTSTTHTSTTGTSNAATTTATSSTDTASAALPSPTDSFRSITINDATGQLQINPHVNGSLFISAANSSVPLTNLTNGIGFVADTSESAVMGDSIGRLLYYFPNTISAVGASRLRLGAWGSIPNGAELVTLFPTKSSTGVTVLVAVDSSLNVFYPFVCSIEGQLNKIFLVADADTGSSTLMNSDLTYTVIGGVAQQCLSLAMVAQGLTGWTPPSTTTPPGKI</sequence>
<protein>
    <recommendedName>
        <fullName evidence="2">DUF7029 domain-containing protein</fullName>
    </recommendedName>
</protein>
<organism evidence="3 4">
    <name type="scientific">Trichoderma asperellum (strain ATCC 204424 / CBS 433.97 / NBRC 101777)</name>
    <dbReference type="NCBI Taxonomy" id="1042311"/>
    <lineage>
        <taxon>Eukaryota</taxon>
        <taxon>Fungi</taxon>
        <taxon>Dikarya</taxon>
        <taxon>Ascomycota</taxon>
        <taxon>Pezizomycotina</taxon>
        <taxon>Sordariomycetes</taxon>
        <taxon>Hypocreomycetidae</taxon>
        <taxon>Hypocreales</taxon>
        <taxon>Hypocreaceae</taxon>
        <taxon>Trichoderma</taxon>
    </lineage>
</organism>
<reference evidence="3 4" key="1">
    <citation type="submission" date="2016-07" db="EMBL/GenBank/DDBJ databases">
        <title>Multiple horizontal gene transfer events from other fungi enriched the ability of initially mycotrophic Trichoderma (Ascomycota) to feed on dead plant biomass.</title>
        <authorList>
            <consortium name="DOE Joint Genome Institute"/>
            <person name="Aerts A."/>
            <person name="Atanasova L."/>
            <person name="Chenthamara K."/>
            <person name="Zhang J."/>
            <person name="Grujic M."/>
            <person name="Henrissat B."/>
            <person name="Kuo A."/>
            <person name="Salamov A."/>
            <person name="Lipzen A."/>
            <person name="Labutti K."/>
            <person name="Barry K."/>
            <person name="Miao Y."/>
            <person name="Rahimi M.J."/>
            <person name="Shen Q."/>
            <person name="Grigoriev I.V."/>
            <person name="Kubicek C.P."/>
            <person name="Druzhinina I.S."/>
        </authorList>
    </citation>
    <scope>NUCLEOTIDE SEQUENCE [LARGE SCALE GENOMIC DNA]</scope>
    <source>
        <strain evidence="3 4">CBS 433.97</strain>
    </source>
</reference>
<dbReference type="OrthoDB" id="160645at2759"/>
<evidence type="ECO:0000259" key="2">
    <source>
        <dbReference type="Pfam" id="PF22974"/>
    </source>
</evidence>
<keyword evidence="4" id="KW-1185">Reference proteome</keyword>
<name>A0A2T3YU56_TRIA4</name>
<feature type="region of interest" description="Disordered" evidence="1">
    <location>
        <begin position="1159"/>
        <end position="1212"/>
    </location>
</feature>
<dbReference type="EMBL" id="KZ679271">
    <property type="protein sequence ID" value="PTB36110.1"/>
    <property type="molecule type" value="Genomic_DNA"/>
</dbReference>
<feature type="region of interest" description="Disordered" evidence="1">
    <location>
        <begin position="217"/>
        <end position="382"/>
    </location>
</feature>
<dbReference type="InterPro" id="IPR054293">
    <property type="entry name" value="DUF7029"/>
</dbReference>